<dbReference type="EMBL" id="CP003390">
    <property type="protein sequence ID" value="AFI84031.1"/>
    <property type="molecule type" value="Genomic_DNA"/>
</dbReference>
<keyword evidence="2" id="KW-1185">Reference proteome</keyword>
<dbReference type="STRING" id="754476.Q7A_1193"/>
<protein>
    <submittedName>
        <fullName evidence="1">Uncharacterized protein</fullName>
    </submittedName>
</protein>
<gene>
    <name evidence="1" type="ordered locus">Q7A_1193</name>
</gene>
<proteinExistence type="predicted"/>
<dbReference type="PATRIC" id="fig|754476.3.peg.1177"/>
<evidence type="ECO:0000313" key="1">
    <source>
        <dbReference type="EMBL" id="AFI84031.1"/>
    </source>
</evidence>
<evidence type="ECO:0000313" key="2">
    <source>
        <dbReference type="Proteomes" id="UP000009144"/>
    </source>
</evidence>
<sequence>MGKRALYALAIDMFGINRQMVNTVLLIRPSIKNDVHLLP</sequence>
<organism evidence="1 2">
    <name type="scientific">Methylophaga nitratireducenticrescens</name>
    <dbReference type="NCBI Taxonomy" id="754476"/>
    <lineage>
        <taxon>Bacteria</taxon>
        <taxon>Pseudomonadati</taxon>
        <taxon>Pseudomonadota</taxon>
        <taxon>Gammaproteobacteria</taxon>
        <taxon>Thiotrichales</taxon>
        <taxon>Piscirickettsiaceae</taxon>
        <taxon>Methylophaga</taxon>
    </lineage>
</organism>
<dbReference type="AlphaFoldDB" id="I1XI12"/>
<accession>I1XI12</accession>
<dbReference type="HOGENOM" id="CLU_3312584_0_0_6"/>
<reference evidence="1 2" key="1">
    <citation type="journal article" date="2012" name="J. Bacteriol.">
        <title>Complete genome sequences of Methylophaga sp. strain JAM1 and Methylophaga sp. strain JAM7.</title>
        <authorList>
            <person name="Villeneuve C."/>
            <person name="Martineau C."/>
            <person name="Mauffrey F."/>
            <person name="Villemur R."/>
        </authorList>
    </citation>
    <scope>NUCLEOTIDE SEQUENCE [LARGE SCALE GENOMIC DNA]</scope>
    <source>
        <strain evidence="1 2">JAM1</strain>
    </source>
</reference>
<dbReference type="Proteomes" id="UP000009144">
    <property type="component" value="Chromosome"/>
</dbReference>
<name>I1XI12_METNJ</name>
<reference evidence="1 2" key="2">
    <citation type="journal article" date="2013" name="Int. J. Syst. Evol. Microbiol.">
        <title>Methylophaga nitratireducenticrescens sp. nov. and Methylophaga frappieri sp. nov., isolated from the biofilm of the methanol-fed denitrification system treating the seawater at the Montreal Biodome.</title>
        <authorList>
            <person name="Villeneuve C."/>
            <person name="Martineau C."/>
            <person name="Mauffrey F."/>
            <person name="Villemur R."/>
        </authorList>
    </citation>
    <scope>NUCLEOTIDE SEQUENCE [LARGE SCALE GENOMIC DNA]</scope>
    <source>
        <strain evidence="1 2">JAM1</strain>
    </source>
</reference>